<dbReference type="CDD" id="cd07017">
    <property type="entry name" value="S14_ClpP_2"/>
    <property type="match status" value="1"/>
</dbReference>
<dbReference type="GO" id="GO:0006515">
    <property type="term" value="P:protein quality control for misfolded or incompletely synthesized proteins"/>
    <property type="evidence" value="ECO:0007669"/>
    <property type="project" value="TreeGrafter"/>
</dbReference>
<sequence>MPVGVPKVPPMPLEPDESEINNQKKPKQGFLEKSIKFPKRLAAEKELIDEEENKVENEEEKKVENEEVVEEEVVEEEVVYKEVEVVEEKVEKKKKEKDGEEEEENEEEEEWVDLYERLYRDRALFLFKDLDKELANTIVGLMVFLNLEDNTKEQFLFINSPGGSLVYGIAVHDVSRSVRPDVHTLGMGVAASMAAFILSGGAQTKRLAFPHVRVMIHQPTCVFPKDSAPVDVGMDGEEVTKLRNYVVSHYAQRSRRSVSMVIADLKKNTYMTPTEARTYGIVDSIAADWEAY</sequence>
<evidence type="ECO:0000313" key="11">
    <source>
        <dbReference type="EMBL" id="AIN75538.1"/>
    </source>
</evidence>
<dbReference type="Gene3D" id="3.90.226.10">
    <property type="entry name" value="2-enoyl-CoA Hydratase, Chain A, domain 1"/>
    <property type="match status" value="1"/>
</dbReference>
<evidence type="ECO:0000256" key="2">
    <source>
        <dbReference type="ARBA" id="ARBA00022640"/>
    </source>
</evidence>
<feature type="active site" evidence="7">
    <location>
        <position position="217"/>
    </location>
</feature>
<dbReference type="PANTHER" id="PTHR10381">
    <property type="entry name" value="ATP-DEPENDENT CLP PROTEASE PROTEOLYTIC SUBUNIT"/>
    <property type="match status" value="1"/>
</dbReference>
<dbReference type="InterPro" id="IPR033135">
    <property type="entry name" value="ClpP_His_AS"/>
</dbReference>
<evidence type="ECO:0000256" key="1">
    <source>
        <dbReference type="ARBA" id="ARBA00007039"/>
    </source>
</evidence>
<evidence type="ECO:0000256" key="7">
    <source>
        <dbReference type="PROSITE-ProRule" id="PRU10086"/>
    </source>
</evidence>
<evidence type="ECO:0000256" key="10">
    <source>
        <dbReference type="SAM" id="MobiDB-lite"/>
    </source>
</evidence>
<reference evidence="11" key="1">
    <citation type="journal article" date="2014" name="BMC Evol. Biol.">
        <title>Correlation between sequence divergence and polymorphism reveals similar evolutionary mechanisms acting across multiple timescales in a rapidly evolving plastid genome.</title>
        <authorList>
            <person name="Barnard-Kubow K.B."/>
            <person name="Sloan D.B."/>
            <person name="Galloway L.F."/>
        </authorList>
    </citation>
    <scope>NUCLEOTIDE SEQUENCE</scope>
</reference>
<dbReference type="PRINTS" id="PR00127">
    <property type="entry name" value="CLPPROTEASEP"/>
</dbReference>
<evidence type="ECO:0000256" key="9">
    <source>
        <dbReference type="RuleBase" id="RU003567"/>
    </source>
</evidence>
<dbReference type="InterPro" id="IPR023562">
    <property type="entry name" value="ClpP/TepA"/>
</dbReference>
<feature type="region of interest" description="Disordered" evidence="10">
    <location>
        <begin position="48"/>
        <end position="68"/>
    </location>
</feature>
<dbReference type="Pfam" id="PF00574">
    <property type="entry name" value="CLP_protease"/>
    <property type="match status" value="1"/>
</dbReference>
<dbReference type="EMBL" id="KJ920502">
    <property type="protein sequence ID" value="AIN75538.1"/>
    <property type="molecule type" value="Genomic_DNA"/>
</dbReference>
<geneLocation type="chloroplast" evidence="11"/>
<dbReference type="PROSITE" id="PS00382">
    <property type="entry name" value="CLP_PROTEASE_HIS"/>
    <property type="match status" value="1"/>
</dbReference>
<keyword evidence="5 8" id="KW-0720">Serine protease</keyword>
<dbReference type="InterPro" id="IPR029045">
    <property type="entry name" value="ClpP/crotonase-like_dom_sf"/>
</dbReference>
<evidence type="ECO:0000256" key="6">
    <source>
        <dbReference type="PROSITE-ProRule" id="PRU10085"/>
    </source>
</evidence>
<feature type="active site" evidence="6">
    <location>
        <position position="192"/>
    </location>
</feature>
<dbReference type="EC" id="3.4.21.92" evidence="8"/>
<evidence type="ECO:0000256" key="5">
    <source>
        <dbReference type="ARBA" id="ARBA00022825"/>
    </source>
</evidence>
<feature type="compositionally biased region" description="Acidic residues" evidence="10">
    <location>
        <begin position="99"/>
        <end position="109"/>
    </location>
</feature>
<keyword evidence="11" id="KW-0150">Chloroplast</keyword>
<evidence type="ECO:0000256" key="4">
    <source>
        <dbReference type="ARBA" id="ARBA00022801"/>
    </source>
</evidence>
<feature type="compositionally biased region" description="Basic and acidic residues" evidence="10">
    <location>
        <begin position="54"/>
        <end position="65"/>
    </location>
</feature>
<gene>
    <name evidence="11" type="primary">clpP</name>
</gene>
<feature type="region of interest" description="Disordered" evidence="10">
    <location>
        <begin position="1"/>
        <end position="31"/>
    </location>
</feature>
<dbReference type="AlphaFoldDB" id="A0A088Q0C8"/>
<dbReference type="GO" id="GO:0009532">
    <property type="term" value="C:plastid stroma"/>
    <property type="evidence" value="ECO:0007669"/>
    <property type="project" value="UniProtKB-ARBA"/>
</dbReference>
<proteinExistence type="inferred from homology"/>
<dbReference type="InterPro" id="IPR018215">
    <property type="entry name" value="ClpP_Ser_AS"/>
</dbReference>
<keyword evidence="3 8" id="KW-0645">Protease</keyword>
<organism evidence="11">
    <name type="scientific">Campanula americana</name>
    <dbReference type="NCBI Taxonomy" id="239430"/>
    <lineage>
        <taxon>Eukaryota</taxon>
        <taxon>Viridiplantae</taxon>
        <taxon>Streptophyta</taxon>
        <taxon>Embryophyta</taxon>
        <taxon>Tracheophyta</taxon>
        <taxon>Spermatophyta</taxon>
        <taxon>Magnoliopsida</taxon>
        <taxon>eudicotyledons</taxon>
        <taxon>Gunneridae</taxon>
        <taxon>Pentapetalae</taxon>
        <taxon>asterids</taxon>
        <taxon>campanulids</taxon>
        <taxon>Asterales</taxon>
        <taxon>Campanulaceae</taxon>
        <taxon>Campanula</taxon>
    </lineage>
</organism>
<keyword evidence="2 11" id="KW-0934">Plastid</keyword>
<dbReference type="GO" id="GO:0009368">
    <property type="term" value="C:endopeptidase Clp complex"/>
    <property type="evidence" value="ECO:0007669"/>
    <property type="project" value="TreeGrafter"/>
</dbReference>
<evidence type="ECO:0000256" key="8">
    <source>
        <dbReference type="RuleBase" id="RU000549"/>
    </source>
</evidence>
<dbReference type="SUPFAM" id="SSF52096">
    <property type="entry name" value="ClpP/crotonase"/>
    <property type="match status" value="1"/>
</dbReference>
<dbReference type="GO" id="GO:0004176">
    <property type="term" value="F:ATP-dependent peptidase activity"/>
    <property type="evidence" value="ECO:0007669"/>
    <property type="project" value="InterPro"/>
</dbReference>
<accession>A0A088Q0C8</accession>
<evidence type="ECO:0000256" key="3">
    <source>
        <dbReference type="ARBA" id="ARBA00022670"/>
    </source>
</evidence>
<protein>
    <recommendedName>
        <fullName evidence="9">ATP-dependent Clp protease proteolytic subunit</fullName>
        <ecNumber evidence="8">3.4.21.92</ecNumber>
    </recommendedName>
</protein>
<dbReference type="GO" id="GO:0004252">
    <property type="term" value="F:serine-type endopeptidase activity"/>
    <property type="evidence" value="ECO:0007669"/>
    <property type="project" value="UniProtKB-EC"/>
</dbReference>
<name>A0A088Q0C8_9ASTR</name>
<dbReference type="PANTHER" id="PTHR10381:SF15">
    <property type="entry name" value="CHLOROPLASTIC ATP-DEPENDENT CLP PROTEASE PROTEOLYTIC SUBUNIT 1"/>
    <property type="match status" value="1"/>
</dbReference>
<feature type="region of interest" description="Disordered" evidence="10">
    <location>
        <begin position="90"/>
        <end position="109"/>
    </location>
</feature>
<comment type="similarity">
    <text evidence="1 9">Belongs to the peptidase S14 family.</text>
</comment>
<dbReference type="PROSITE" id="PS00381">
    <property type="entry name" value="CLP_PROTEASE_SER"/>
    <property type="match status" value="1"/>
</dbReference>
<dbReference type="GO" id="GO:0051117">
    <property type="term" value="F:ATPase binding"/>
    <property type="evidence" value="ECO:0007669"/>
    <property type="project" value="TreeGrafter"/>
</dbReference>
<keyword evidence="4 8" id="KW-0378">Hydrolase</keyword>
<dbReference type="InterPro" id="IPR001907">
    <property type="entry name" value="ClpP"/>
</dbReference>